<evidence type="ECO:0000256" key="8">
    <source>
        <dbReference type="SAM" id="Coils"/>
    </source>
</evidence>
<feature type="active site" description="Tele-phosphohistidine intermediate" evidence="5">
    <location>
        <position position="76"/>
    </location>
</feature>
<keyword evidence="1" id="KW-0813">Transport</keyword>
<evidence type="ECO:0000256" key="3">
    <source>
        <dbReference type="ARBA" id="ARBA00022679"/>
    </source>
</evidence>
<evidence type="ECO:0000256" key="4">
    <source>
        <dbReference type="ARBA" id="ARBA00022683"/>
    </source>
</evidence>
<evidence type="ECO:0000256" key="1">
    <source>
        <dbReference type="ARBA" id="ARBA00022448"/>
    </source>
</evidence>
<organism evidence="9">
    <name type="scientific">Clostridium tertium</name>
    <dbReference type="NCBI Taxonomy" id="1559"/>
    <lineage>
        <taxon>Bacteria</taxon>
        <taxon>Bacillati</taxon>
        <taxon>Bacillota</taxon>
        <taxon>Clostridia</taxon>
        <taxon>Eubacteriales</taxon>
        <taxon>Clostridiaceae</taxon>
        <taxon>Clostridium</taxon>
    </lineage>
</organism>
<keyword evidence="8" id="KW-0175">Coiled coil</keyword>
<dbReference type="AlphaFoldDB" id="A0A6N3FXH1"/>
<evidence type="ECO:0000256" key="2">
    <source>
        <dbReference type="ARBA" id="ARBA00022597"/>
    </source>
</evidence>
<dbReference type="GO" id="GO:0046872">
    <property type="term" value="F:metal ion binding"/>
    <property type="evidence" value="ECO:0007669"/>
    <property type="project" value="UniProtKB-KW"/>
</dbReference>
<dbReference type="InterPro" id="IPR003188">
    <property type="entry name" value="PTS_IIA_lac/cel"/>
</dbReference>
<keyword evidence="6" id="KW-0460">Magnesium</keyword>
<dbReference type="Gene3D" id="1.20.58.80">
    <property type="entry name" value="Phosphotransferase system, lactose/cellobiose-type IIA subunit"/>
    <property type="match status" value="1"/>
</dbReference>
<dbReference type="PANTHER" id="PTHR34382">
    <property type="entry name" value="PTS SYSTEM N,N'-DIACETYLCHITOBIOSE-SPECIFIC EIIA COMPONENT"/>
    <property type="match status" value="1"/>
</dbReference>
<feature type="modified residue" description="Phosphohistidine; by HPr" evidence="7">
    <location>
        <position position="76"/>
    </location>
</feature>
<dbReference type="Pfam" id="PF02255">
    <property type="entry name" value="PTS_IIA"/>
    <property type="match status" value="1"/>
</dbReference>
<evidence type="ECO:0000256" key="5">
    <source>
        <dbReference type="PIRSR" id="PIRSR000699-1"/>
    </source>
</evidence>
<reference evidence="9" key="1">
    <citation type="submission" date="2019-11" db="EMBL/GenBank/DDBJ databases">
        <authorList>
            <person name="Feng L."/>
        </authorList>
    </citation>
    <scope>NUCLEOTIDE SEQUENCE</scope>
    <source>
        <strain evidence="9">CTertiumLFYP3</strain>
    </source>
</reference>
<dbReference type="GO" id="GO:0016740">
    <property type="term" value="F:transferase activity"/>
    <property type="evidence" value="ECO:0007669"/>
    <property type="project" value="UniProtKB-KW"/>
</dbReference>
<dbReference type="SUPFAM" id="SSF46973">
    <property type="entry name" value="Enzyme IIa from lactose specific PTS, IIa-lac"/>
    <property type="match status" value="1"/>
</dbReference>
<protein>
    <submittedName>
        <fullName evidence="9">Lichenan-specific phosphotransferase enzyme IIA component</fullName>
        <ecNumber evidence="9">2.7.1.-</ecNumber>
    </submittedName>
</protein>
<feature type="binding site" evidence="6">
    <location>
        <position position="79"/>
    </location>
    <ligand>
        <name>Mg(2+)</name>
        <dbReference type="ChEBI" id="CHEBI:18420"/>
        <note>ligand shared between all trimeric partners</note>
    </ligand>
</feature>
<dbReference type="CDD" id="cd00215">
    <property type="entry name" value="PTS_IIA_lac"/>
    <property type="match status" value="1"/>
</dbReference>
<proteinExistence type="predicted"/>
<keyword evidence="2" id="KW-0762">Sugar transport</keyword>
<accession>A0A6N3FXH1</accession>
<feature type="coiled-coil region" evidence="8">
    <location>
        <begin position="27"/>
        <end position="54"/>
    </location>
</feature>
<dbReference type="InterPro" id="IPR036542">
    <property type="entry name" value="PTS_IIA_lac/cel_sf"/>
</dbReference>
<evidence type="ECO:0000256" key="6">
    <source>
        <dbReference type="PIRSR" id="PIRSR000699-2"/>
    </source>
</evidence>
<dbReference type="PIRSF" id="PIRSF000699">
    <property type="entry name" value="PTS_IILac_III"/>
    <property type="match status" value="1"/>
</dbReference>
<dbReference type="PANTHER" id="PTHR34382:SF7">
    <property type="entry name" value="PTS SYSTEM N,N'-DIACETYLCHITOBIOSE-SPECIFIC EIIA COMPONENT"/>
    <property type="match status" value="1"/>
</dbReference>
<evidence type="ECO:0000313" key="9">
    <source>
        <dbReference type="EMBL" id="VYU56804.1"/>
    </source>
</evidence>
<dbReference type="RefSeq" id="WP_156627338.1">
    <property type="nucleotide sequence ID" value="NZ_CACRTO010000042.1"/>
</dbReference>
<evidence type="ECO:0000256" key="7">
    <source>
        <dbReference type="PROSITE-ProRule" id="PRU00418"/>
    </source>
</evidence>
<keyword evidence="3 9" id="KW-0808">Transferase</keyword>
<name>A0A6N3FXH1_9CLOT</name>
<keyword evidence="4" id="KW-0598">Phosphotransferase system</keyword>
<dbReference type="GO" id="GO:0009401">
    <property type="term" value="P:phosphoenolpyruvate-dependent sugar phosphotransferase system"/>
    <property type="evidence" value="ECO:0007669"/>
    <property type="project" value="UniProtKB-KW"/>
</dbReference>
<gene>
    <name evidence="9" type="primary">licA_4</name>
    <name evidence="9" type="ORF">CTLFYP3_02897</name>
</gene>
<comment type="cofactor">
    <cofactor evidence="6">
        <name>Mg(2+)</name>
        <dbReference type="ChEBI" id="CHEBI:18420"/>
    </cofactor>
    <text evidence="6">Binds 1 Mg(2+) ion per trimer.</text>
</comment>
<keyword evidence="6" id="KW-0479">Metal-binding</keyword>
<dbReference type="EC" id="2.7.1.-" evidence="9"/>
<sequence>MDEINEIEFKLIMHSGNARSYAMEAIKEADKGNFKKANELLSEAKKELLNAQRSHSGIIQDEAAGKKIEITLLLMHSEDHLASSIIVVDLAKEIINIHQKYSKEEN</sequence>
<dbReference type="PROSITE" id="PS51095">
    <property type="entry name" value="PTS_EIIA_TYPE_3"/>
    <property type="match status" value="1"/>
</dbReference>
<dbReference type="EMBL" id="CACRTO010000042">
    <property type="protein sequence ID" value="VYU56804.1"/>
    <property type="molecule type" value="Genomic_DNA"/>
</dbReference>